<feature type="transmembrane region" description="Helical" evidence="1">
    <location>
        <begin position="33"/>
        <end position="56"/>
    </location>
</feature>
<sequence length="360" mass="42553">MDDTTHNKRGLAKIINTFYINWNHRRQNWRVSFYYNCLTIITALNVVFTLIFQHLIKSFDFFINYSCELEHINFVLNDLLIFLILLSFISIFAFFLSRISSIFSNFTINDFMSLGKWMERIGCTVKWFPWALAVFILFWFSINIFNLITLYATPHLWCKPRINTVATYVVNNCRLYESKAAACSNSDDVPSSKTINFIKKCNSLDYLKNNNYFAFVPDLNDKNYAQCTFNNINICTLYKSLRNNQQLLEKYKSLKLSGCLNNAAIEIEDFYDKNIHKSDLYKYSEIFTIGSNVIFFIIISFFFFIKRTTQFDGLFYQSIDSSDIFILRILRHFTPWSLHNMGKENITKSHLNIEQDINNK</sequence>
<organism evidence="2 3">
    <name type="scientific">Plasmodium vinckei petteri</name>
    <dbReference type="NCBI Taxonomy" id="138298"/>
    <lineage>
        <taxon>Eukaryota</taxon>
        <taxon>Sar</taxon>
        <taxon>Alveolata</taxon>
        <taxon>Apicomplexa</taxon>
        <taxon>Aconoidasida</taxon>
        <taxon>Haemosporida</taxon>
        <taxon>Plasmodiidae</taxon>
        <taxon>Plasmodium</taxon>
        <taxon>Plasmodium (Vinckeia)</taxon>
    </lineage>
</organism>
<dbReference type="Proteomes" id="UP000515268">
    <property type="component" value="Chromosome PVPCR_08"/>
</dbReference>
<dbReference type="AlphaFoldDB" id="A0A6V7SUD8"/>
<evidence type="ECO:0000256" key="1">
    <source>
        <dbReference type="SAM" id="Phobius"/>
    </source>
</evidence>
<feature type="transmembrane region" description="Helical" evidence="1">
    <location>
        <begin position="286"/>
        <end position="305"/>
    </location>
</feature>
<dbReference type="EMBL" id="LR865413">
    <property type="protein sequence ID" value="CAD2102974.1"/>
    <property type="molecule type" value="Genomic_DNA"/>
</dbReference>
<feature type="transmembrane region" description="Helical" evidence="1">
    <location>
        <begin position="127"/>
        <end position="152"/>
    </location>
</feature>
<evidence type="ECO:0000313" key="3">
    <source>
        <dbReference type="Proteomes" id="UP000515268"/>
    </source>
</evidence>
<proteinExistence type="predicted"/>
<accession>A0A6V7SUD8</accession>
<gene>
    <name evidence="2" type="ORF">PVPCR_0801770</name>
</gene>
<keyword evidence="1" id="KW-1133">Transmembrane helix</keyword>
<keyword evidence="1" id="KW-0812">Transmembrane</keyword>
<reference evidence="2 3" key="1">
    <citation type="submission" date="2020-08" db="EMBL/GenBank/DDBJ databases">
        <authorList>
            <person name="Ramaprasad A."/>
        </authorList>
    </citation>
    <scope>NUCLEOTIDE SEQUENCE [LARGE SCALE GENOMIC DNA]</scope>
</reference>
<keyword evidence="3" id="KW-1185">Reference proteome</keyword>
<evidence type="ECO:0000313" key="2">
    <source>
        <dbReference type="EMBL" id="CAD2102974.1"/>
    </source>
</evidence>
<dbReference type="OrthoDB" id="328211at2759"/>
<dbReference type="VEuPathDB" id="PlasmoDB:PVPCR_0801770"/>
<protein>
    <submittedName>
        <fullName evidence="2">Uncharacterized protein</fullName>
    </submittedName>
</protein>
<feature type="transmembrane region" description="Helical" evidence="1">
    <location>
        <begin position="79"/>
        <end position="106"/>
    </location>
</feature>
<name>A0A6V7SUD8_PLAVN</name>
<keyword evidence="1" id="KW-0472">Membrane</keyword>